<evidence type="ECO:0000313" key="1">
    <source>
        <dbReference type="EMBL" id="RKF65121.1"/>
    </source>
</evidence>
<organism evidence="1 2">
    <name type="scientific">Golovinomyces cichoracearum</name>
    <dbReference type="NCBI Taxonomy" id="62708"/>
    <lineage>
        <taxon>Eukaryota</taxon>
        <taxon>Fungi</taxon>
        <taxon>Dikarya</taxon>
        <taxon>Ascomycota</taxon>
        <taxon>Pezizomycotina</taxon>
        <taxon>Leotiomycetes</taxon>
        <taxon>Erysiphales</taxon>
        <taxon>Erysiphaceae</taxon>
        <taxon>Golovinomyces</taxon>
    </lineage>
</organism>
<evidence type="ECO:0000313" key="2">
    <source>
        <dbReference type="Proteomes" id="UP000285405"/>
    </source>
</evidence>
<dbReference type="AlphaFoldDB" id="A0A420I638"/>
<dbReference type="Proteomes" id="UP000285405">
    <property type="component" value="Unassembled WGS sequence"/>
</dbReference>
<reference evidence="1 2" key="1">
    <citation type="journal article" date="2018" name="BMC Genomics">
        <title>Comparative genome analyses reveal sequence features reflecting distinct modes of host-adaptation between dicot and monocot powdery mildew.</title>
        <authorList>
            <person name="Wu Y."/>
            <person name="Ma X."/>
            <person name="Pan Z."/>
            <person name="Kale S.D."/>
            <person name="Song Y."/>
            <person name="King H."/>
            <person name="Zhang Q."/>
            <person name="Presley C."/>
            <person name="Deng X."/>
            <person name="Wei C.I."/>
            <person name="Xiao S."/>
        </authorList>
    </citation>
    <scope>NUCLEOTIDE SEQUENCE [LARGE SCALE GENOMIC DNA]</scope>
    <source>
        <strain evidence="1">UCSC1</strain>
    </source>
</reference>
<dbReference type="EMBL" id="MCBR01012563">
    <property type="protein sequence ID" value="RKF65121.1"/>
    <property type="molecule type" value="Genomic_DNA"/>
</dbReference>
<protein>
    <submittedName>
        <fullName evidence="1">Uncharacterized protein</fullName>
    </submittedName>
</protein>
<proteinExistence type="predicted"/>
<name>A0A420I638_9PEZI</name>
<accession>A0A420I638</accession>
<gene>
    <name evidence="1" type="ORF">GcC1_125025</name>
</gene>
<comment type="caution">
    <text evidence="1">The sequence shown here is derived from an EMBL/GenBank/DDBJ whole genome shotgun (WGS) entry which is preliminary data.</text>
</comment>
<sequence length="61" mass="7137">MTPTNAYTGPSSPAYRSIYQYLRTTIATGTVSRPYSTGLYTPIPQTMYLYYKWHEYMQRTP</sequence>